<gene>
    <name evidence="1" type="ORF">LX12_002493</name>
</gene>
<dbReference type="CDD" id="cd07067">
    <property type="entry name" value="HP_PGM_like"/>
    <property type="match status" value="1"/>
</dbReference>
<dbReference type="InterPro" id="IPR029033">
    <property type="entry name" value="His_PPase_superfam"/>
</dbReference>
<protein>
    <submittedName>
        <fullName evidence="1">Phosphoglycerate mutase</fullName>
    </submittedName>
</protein>
<evidence type="ECO:0000313" key="1">
    <source>
        <dbReference type="EMBL" id="MCP2161298.1"/>
    </source>
</evidence>
<evidence type="ECO:0000313" key="2">
    <source>
        <dbReference type="Proteomes" id="UP001205740"/>
    </source>
</evidence>
<name>A0ABT1H413_9NOCA</name>
<dbReference type="Gene3D" id="3.40.50.1240">
    <property type="entry name" value="Phosphoglycerate mutase-like"/>
    <property type="match status" value="1"/>
</dbReference>
<comment type="caution">
    <text evidence="1">The sequence shown here is derived from an EMBL/GenBank/DDBJ whole genome shotgun (WGS) entry which is preliminary data.</text>
</comment>
<dbReference type="Proteomes" id="UP001205740">
    <property type="component" value="Unassembled WGS sequence"/>
</dbReference>
<keyword evidence="2" id="KW-1185">Reference proteome</keyword>
<dbReference type="PANTHER" id="PTHR48100:SF15">
    <property type="entry name" value="SEDOHEPTULOSE 1,7-BISPHOSPHATASE"/>
    <property type="match status" value="1"/>
</dbReference>
<dbReference type="InterPro" id="IPR013078">
    <property type="entry name" value="His_Pase_superF_clade-1"/>
</dbReference>
<dbReference type="NCBIfam" id="NF009993">
    <property type="entry name" value="PRK13462.1"/>
    <property type="match status" value="1"/>
</dbReference>
<sequence length="226" mass="24296">MVETTRPDASGSAGEDVATHRLVVVRHGETEWSKTGRHTGTTDIDLTDLGVDQARSLTGPVEELSLVSPWVISSPRVRAQRTAELAGLRVDAVDESVTEWDYGEYEGRTSPDIHRDDPGWTVFADGGPGGESPEDMTRRVDGVIAAIRPRLDTGDVVVVTHGHFSRSLLARWVGAPIGLGQHLTMLPASIAVLGFDGRSQNLTALGITGYRSADYVDAGRPSRRMG</sequence>
<dbReference type="SUPFAM" id="SSF53254">
    <property type="entry name" value="Phosphoglycerate mutase-like"/>
    <property type="match status" value="1"/>
</dbReference>
<reference evidence="1 2" key="1">
    <citation type="submission" date="2022-06" db="EMBL/GenBank/DDBJ databases">
        <title>Genomic Encyclopedia of Archaeal and Bacterial Type Strains, Phase II (KMG-II): from individual species to whole genera.</title>
        <authorList>
            <person name="Goeker M."/>
        </authorList>
    </citation>
    <scope>NUCLEOTIDE SEQUENCE [LARGE SCALE GENOMIC DNA]</scope>
    <source>
        <strain evidence="1 2">DSM 45037</strain>
    </source>
</reference>
<dbReference type="Pfam" id="PF00300">
    <property type="entry name" value="His_Phos_1"/>
    <property type="match status" value="1"/>
</dbReference>
<dbReference type="InterPro" id="IPR050275">
    <property type="entry name" value="PGM_Phosphatase"/>
</dbReference>
<accession>A0ABT1H413</accession>
<dbReference type="RefSeq" id="WP_253654870.1">
    <property type="nucleotide sequence ID" value="NZ_BAAAOE010000002.1"/>
</dbReference>
<organism evidence="1 2">
    <name type="scientific">Williamsia serinedens</name>
    <dbReference type="NCBI Taxonomy" id="391736"/>
    <lineage>
        <taxon>Bacteria</taxon>
        <taxon>Bacillati</taxon>
        <taxon>Actinomycetota</taxon>
        <taxon>Actinomycetes</taxon>
        <taxon>Mycobacteriales</taxon>
        <taxon>Nocardiaceae</taxon>
        <taxon>Williamsia</taxon>
    </lineage>
</organism>
<dbReference type="SMART" id="SM00855">
    <property type="entry name" value="PGAM"/>
    <property type="match status" value="1"/>
</dbReference>
<dbReference type="EMBL" id="JAMTCG010000004">
    <property type="protein sequence ID" value="MCP2161298.1"/>
    <property type="molecule type" value="Genomic_DNA"/>
</dbReference>
<proteinExistence type="predicted"/>
<dbReference type="PANTHER" id="PTHR48100">
    <property type="entry name" value="BROAD-SPECIFICITY PHOSPHATASE YOR283W-RELATED"/>
    <property type="match status" value="1"/>
</dbReference>